<dbReference type="EMBL" id="MU155301">
    <property type="protein sequence ID" value="KAF9476232.1"/>
    <property type="molecule type" value="Genomic_DNA"/>
</dbReference>
<protein>
    <recommendedName>
        <fullName evidence="3">F-box domain-containing protein</fullName>
    </recommendedName>
</protein>
<dbReference type="Proteomes" id="UP000807469">
    <property type="component" value="Unassembled WGS sequence"/>
</dbReference>
<organism evidence="1 2">
    <name type="scientific">Pholiota conissans</name>
    <dbReference type="NCBI Taxonomy" id="109636"/>
    <lineage>
        <taxon>Eukaryota</taxon>
        <taxon>Fungi</taxon>
        <taxon>Dikarya</taxon>
        <taxon>Basidiomycota</taxon>
        <taxon>Agaricomycotina</taxon>
        <taxon>Agaricomycetes</taxon>
        <taxon>Agaricomycetidae</taxon>
        <taxon>Agaricales</taxon>
        <taxon>Agaricineae</taxon>
        <taxon>Strophariaceae</taxon>
        <taxon>Pholiota</taxon>
    </lineage>
</organism>
<comment type="caution">
    <text evidence="1">The sequence shown here is derived from an EMBL/GenBank/DDBJ whole genome shotgun (WGS) entry which is preliminary data.</text>
</comment>
<keyword evidence="2" id="KW-1185">Reference proteome</keyword>
<dbReference type="OrthoDB" id="2997904at2759"/>
<dbReference type="AlphaFoldDB" id="A0A9P5YV59"/>
<sequence length="439" mass="50458">MCTLNEDIFRQIVDYLSTEELRSINRAHSVFYEAWMKSRYASIRISKRDKETKRLLGHLCQPYVARHVKRLELHPWLVQPRTKSPRSLTENVIIRCMQLVDPDYTRKTAEQRLQKRLAKDTKRLTAAFTAMTELQEYSIDWDESDRFHPEFYSALLVPPLETWAQHLTTLTVRVPLSMIGSLARLRLTRLESFTYHFCTGNTPLKDIHNAHDGFVVFVNNLKDTLQALSFLSTSTSQHLDLSRMFRTLGTFPSLKKVTLSLPFDGGQLSDPMSFVGFLTRHRGSLKDFRLLTSRCAVHAKPGDPEQINWIQRILKAINKPFPLLSGVGIALRPLRAPLGTLVDFLDMHSSTIQSVSLMDRSLRMHEVVDLWPANASEGILELHVKVDALSAQLLERFARKFPNLKTLKLECNRVSIDRSCAMDVNFRHKGVVSYIILML</sequence>
<reference evidence="1" key="1">
    <citation type="submission" date="2020-11" db="EMBL/GenBank/DDBJ databases">
        <authorList>
            <consortium name="DOE Joint Genome Institute"/>
            <person name="Ahrendt S."/>
            <person name="Riley R."/>
            <person name="Andreopoulos W."/>
            <person name="Labutti K."/>
            <person name="Pangilinan J."/>
            <person name="Ruiz-Duenas F.J."/>
            <person name="Barrasa J.M."/>
            <person name="Sanchez-Garcia M."/>
            <person name="Camarero S."/>
            <person name="Miyauchi S."/>
            <person name="Serrano A."/>
            <person name="Linde D."/>
            <person name="Babiker R."/>
            <person name="Drula E."/>
            <person name="Ayuso-Fernandez I."/>
            <person name="Pacheco R."/>
            <person name="Padilla G."/>
            <person name="Ferreira P."/>
            <person name="Barriuso J."/>
            <person name="Kellner H."/>
            <person name="Castanera R."/>
            <person name="Alfaro M."/>
            <person name="Ramirez L."/>
            <person name="Pisabarro A.G."/>
            <person name="Kuo A."/>
            <person name="Tritt A."/>
            <person name="Lipzen A."/>
            <person name="He G."/>
            <person name="Yan M."/>
            <person name="Ng V."/>
            <person name="Cullen D."/>
            <person name="Martin F."/>
            <person name="Rosso M.-N."/>
            <person name="Henrissat B."/>
            <person name="Hibbett D."/>
            <person name="Martinez A.T."/>
            <person name="Grigoriev I.V."/>
        </authorList>
    </citation>
    <scope>NUCLEOTIDE SEQUENCE</scope>
    <source>
        <strain evidence="1">CIRM-BRFM 674</strain>
    </source>
</reference>
<name>A0A9P5YV59_9AGAR</name>
<accession>A0A9P5YV59</accession>
<evidence type="ECO:0000313" key="1">
    <source>
        <dbReference type="EMBL" id="KAF9476232.1"/>
    </source>
</evidence>
<evidence type="ECO:0008006" key="3">
    <source>
        <dbReference type="Google" id="ProtNLM"/>
    </source>
</evidence>
<proteinExistence type="predicted"/>
<evidence type="ECO:0000313" key="2">
    <source>
        <dbReference type="Proteomes" id="UP000807469"/>
    </source>
</evidence>
<gene>
    <name evidence="1" type="ORF">BDN70DRAFT_812627</name>
</gene>